<name>A0AAQ3M498_9PEZI</name>
<keyword evidence="7" id="KW-1185">Reference proteome</keyword>
<dbReference type="Gene3D" id="1.20.5.170">
    <property type="match status" value="1"/>
</dbReference>
<feature type="region of interest" description="Disordered" evidence="5">
    <location>
        <begin position="1"/>
        <end position="72"/>
    </location>
</feature>
<organism evidence="6 7">
    <name type="scientific">Acrodontium crateriforme</name>
    <dbReference type="NCBI Taxonomy" id="150365"/>
    <lineage>
        <taxon>Eukaryota</taxon>
        <taxon>Fungi</taxon>
        <taxon>Dikarya</taxon>
        <taxon>Ascomycota</taxon>
        <taxon>Pezizomycotina</taxon>
        <taxon>Dothideomycetes</taxon>
        <taxon>Dothideomycetidae</taxon>
        <taxon>Mycosphaerellales</taxon>
        <taxon>Teratosphaeriaceae</taxon>
        <taxon>Acrodontium</taxon>
    </lineage>
</organism>
<dbReference type="GO" id="GO:0034974">
    <property type="term" value="C:Swi5-Swi2 complex"/>
    <property type="evidence" value="ECO:0007669"/>
    <property type="project" value="TreeGrafter"/>
</dbReference>
<dbReference type="PANTHER" id="PTHR28529">
    <property type="entry name" value="DNA REPAIR PROTEIN SWI5 HOMOLOG"/>
    <property type="match status" value="1"/>
</dbReference>
<feature type="compositionally biased region" description="Low complexity" evidence="5">
    <location>
        <begin position="10"/>
        <end position="21"/>
    </location>
</feature>
<protein>
    <recommendedName>
        <fullName evidence="8">Swi5-domain-containing protein</fullName>
    </recommendedName>
</protein>
<keyword evidence="2" id="KW-0227">DNA damage</keyword>
<evidence type="ECO:0000313" key="6">
    <source>
        <dbReference type="EMBL" id="WPH00712.1"/>
    </source>
</evidence>
<proteinExistence type="inferred from homology"/>
<dbReference type="AlphaFoldDB" id="A0AAQ3M498"/>
<keyword evidence="4" id="KW-0175">Coiled coil</keyword>
<dbReference type="GO" id="GO:0000709">
    <property type="term" value="P:meiotic joint molecule formation"/>
    <property type="evidence" value="ECO:0007669"/>
    <property type="project" value="TreeGrafter"/>
</dbReference>
<dbReference type="Pfam" id="PF07061">
    <property type="entry name" value="Swi5"/>
    <property type="match status" value="1"/>
</dbReference>
<evidence type="ECO:0000313" key="7">
    <source>
        <dbReference type="Proteomes" id="UP001303373"/>
    </source>
</evidence>
<keyword evidence="3" id="KW-0234">DNA repair</keyword>
<evidence type="ECO:0000256" key="4">
    <source>
        <dbReference type="SAM" id="Coils"/>
    </source>
</evidence>
<dbReference type="PANTHER" id="PTHR28529:SF2">
    <property type="entry name" value="DNA REPAIR PROTEIN SWI5 HOMOLOG"/>
    <property type="match status" value="1"/>
</dbReference>
<dbReference type="GO" id="GO:0010772">
    <property type="term" value="P:meiotic DNA recombinase assembly involved in reciprocal meiotic recombination"/>
    <property type="evidence" value="ECO:0007669"/>
    <property type="project" value="TreeGrafter"/>
</dbReference>
<reference evidence="6 7" key="1">
    <citation type="submission" date="2023-11" db="EMBL/GenBank/DDBJ databases">
        <title>An acidophilic fungus is an integral part of prey digestion in a carnivorous sundew plant.</title>
        <authorList>
            <person name="Tsai I.J."/>
        </authorList>
    </citation>
    <scope>NUCLEOTIDE SEQUENCE [LARGE SCALE GENOMIC DNA]</scope>
    <source>
        <strain evidence="6">169a</strain>
    </source>
</reference>
<evidence type="ECO:0000256" key="1">
    <source>
        <dbReference type="ARBA" id="ARBA00008060"/>
    </source>
</evidence>
<evidence type="ECO:0008006" key="8">
    <source>
        <dbReference type="Google" id="ProtNLM"/>
    </source>
</evidence>
<accession>A0AAQ3M498</accession>
<feature type="compositionally biased region" description="Polar residues" evidence="5">
    <location>
        <begin position="58"/>
        <end position="72"/>
    </location>
</feature>
<comment type="similarity">
    <text evidence="1">Belongs to the SWI5/SAE3 family.</text>
</comment>
<dbReference type="InterPro" id="IPR010760">
    <property type="entry name" value="DNA-repair_Swi5"/>
</dbReference>
<gene>
    <name evidence="6" type="ORF">R9X50_00354200</name>
</gene>
<dbReference type="GO" id="GO:0032798">
    <property type="term" value="C:Swi5-Sfr1 complex"/>
    <property type="evidence" value="ECO:0007669"/>
    <property type="project" value="TreeGrafter"/>
</dbReference>
<feature type="compositionally biased region" description="Polar residues" evidence="5">
    <location>
        <begin position="30"/>
        <end position="47"/>
    </location>
</feature>
<sequence length="178" mass="19236">MPSQTLNQHSSSDPGSQISSSDLIMPSSPLPTRNTAADVNETKTATPTEGFPNEVSKEATNGIPNEPSDQPTNPRLIALQAKKANLEAKLAALKSERLTLATRTKLPSGLAIPNEWTNEEKLKQALLSSNAVIKEHIALLHRYNEIKDVGQGLMGLIAETRGVRVVVVQEEYGMGEKD</sequence>
<evidence type="ECO:0000256" key="2">
    <source>
        <dbReference type="ARBA" id="ARBA00022763"/>
    </source>
</evidence>
<evidence type="ECO:0000256" key="3">
    <source>
        <dbReference type="ARBA" id="ARBA00023204"/>
    </source>
</evidence>
<evidence type="ECO:0000256" key="5">
    <source>
        <dbReference type="SAM" id="MobiDB-lite"/>
    </source>
</evidence>
<dbReference type="Proteomes" id="UP001303373">
    <property type="component" value="Chromosome 5"/>
</dbReference>
<dbReference type="EMBL" id="CP138584">
    <property type="protein sequence ID" value="WPH00712.1"/>
    <property type="molecule type" value="Genomic_DNA"/>
</dbReference>
<feature type="coiled-coil region" evidence="4">
    <location>
        <begin position="76"/>
        <end position="103"/>
    </location>
</feature>